<organism evidence="3 4">
    <name type="scientific">Circinella minor</name>
    <dbReference type="NCBI Taxonomy" id="1195481"/>
    <lineage>
        <taxon>Eukaryota</taxon>
        <taxon>Fungi</taxon>
        <taxon>Fungi incertae sedis</taxon>
        <taxon>Mucoromycota</taxon>
        <taxon>Mucoromycotina</taxon>
        <taxon>Mucoromycetes</taxon>
        <taxon>Mucorales</taxon>
        <taxon>Lichtheimiaceae</taxon>
        <taxon>Circinella</taxon>
    </lineage>
</organism>
<accession>A0A8H7S8D1</accession>
<feature type="compositionally biased region" description="Polar residues" evidence="1">
    <location>
        <begin position="63"/>
        <end position="85"/>
    </location>
</feature>
<dbReference type="EMBL" id="JAEPRB010000060">
    <property type="protein sequence ID" value="KAG2223486.1"/>
    <property type="molecule type" value="Genomic_DNA"/>
</dbReference>
<name>A0A8H7S8D1_9FUNG</name>
<feature type="compositionally biased region" description="Low complexity" evidence="1">
    <location>
        <begin position="41"/>
        <end position="56"/>
    </location>
</feature>
<dbReference type="PANTHER" id="PTHR37848">
    <property type="entry name" value="EXPRESSED PROTEIN"/>
    <property type="match status" value="1"/>
</dbReference>
<proteinExistence type="predicted"/>
<gene>
    <name evidence="3" type="ORF">INT45_001234</name>
</gene>
<reference evidence="3 4" key="1">
    <citation type="submission" date="2020-12" db="EMBL/GenBank/DDBJ databases">
        <title>Metabolic potential, ecology and presence of endohyphal bacteria is reflected in genomic diversity of Mucoromycotina.</title>
        <authorList>
            <person name="Muszewska A."/>
            <person name="Okrasinska A."/>
            <person name="Steczkiewicz K."/>
            <person name="Drgas O."/>
            <person name="Orlowska M."/>
            <person name="Perlinska-Lenart U."/>
            <person name="Aleksandrzak-Piekarczyk T."/>
            <person name="Szatraj K."/>
            <person name="Zielenkiewicz U."/>
            <person name="Pilsyk S."/>
            <person name="Malc E."/>
            <person name="Mieczkowski P."/>
            <person name="Kruszewska J.S."/>
            <person name="Biernat P."/>
            <person name="Pawlowska J."/>
        </authorList>
    </citation>
    <scope>NUCLEOTIDE SEQUENCE [LARGE SCALE GENOMIC DNA]</scope>
    <source>
        <strain evidence="3 4">CBS 142.35</strain>
    </source>
</reference>
<evidence type="ECO:0000313" key="3">
    <source>
        <dbReference type="EMBL" id="KAG2223486.1"/>
    </source>
</evidence>
<dbReference type="PANTHER" id="PTHR37848:SF1">
    <property type="entry name" value="SUN DOMAIN-CONTAINING PROTEIN"/>
    <property type="match status" value="1"/>
</dbReference>
<evidence type="ECO:0000313" key="4">
    <source>
        <dbReference type="Proteomes" id="UP000646827"/>
    </source>
</evidence>
<keyword evidence="2" id="KW-0812">Transmembrane</keyword>
<protein>
    <submittedName>
        <fullName evidence="3">Uncharacterized protein</fullName>
    </submittedName>
</protein>
<feature type="transmembrane region" description="Helical" evidence="2">
    <location>
        <begin position="323"/>
        <end position="345"/>
    </location>
</feature>
<sequence>MGKDNHANYYYTYTSPSVAPPFNNNNNNNTTPSAPSVDEIGSSATGSSSNNNAPPSYDDVIQQFENSNDNNALKKTTNPSLSNDSYVRDDSYSNSIPAYNPANIPDADEDREPLLNQGEQSEEQQDDPFRGRPPPPGYSIYRAPYETLKDGIIQSRDTHLNTDGEALLQFLKQRNTPPLMAVRFYGYHEETHWRTRSSRDKDGNLVEEREPVTVRVDDFSFDIDCSSYVSPNCEGMYVLPDKKTGFTKSVRELCDDYVHEKNQLKELRLTKVIDWDYATLTRAFTAAIRNHGYYHSVEISFETKENKIIVKANTKMSRMVDNWFVRWFFILSCLWILSWPVLWLCRKKFGHNSLQSKWRMTISERDWYYEKVQEVLGQVRRQGQAFGTVPFIL</sequence>
<evidence type="ECO:0000256" key="1">
    <source>
        <dbReference type="SAM" id="MobiDB-lite"/>
    </source>
</evidence>
<feature type="region of interest" description="Disordered" evidence="1">
    <location>
        <begin position="1"/>
        <end position="138"/>
    </location>
</feature>
<dbReference type="OrthoDB" id="203796at2759"/>
<dbReference type="AlphaFoldDB" id="A0A8H7S8D1"/>
<keyword evidence="4" id="KW-1185">Reference proteome</keyword>
<comment type="caution">
    <text evidence="3">The sequence shown here is derived from an EMBL/GenBank/DDBJ whole genome shotgun (WGS) entry which is preliminary data.</text>
</comment>
<keyword evidence="2" id="KW-1133">Transmembrane helix</keyword>
<dbReference type="Proteomes" id="UP000646827">
    <property type="component" value="Unassembled WGS sequence"/>
</dbReference>
<evidence type="ECO:0000256" key="2">
    <source>
        <dbReference type="SAM" id="Phobius"/>
    </source>
</evidence>
<keyword evidence="2" id="KW-0472">Membrane</keyword>